<keyword evidence="2" id="KW-1185">Reference proteome</keyword>
<accession>A0A7R9LGW3</accession>
<evidence type="ECO:0000313" key="2">
    <source>
        <dbReference type="Proteomes" id="UP000759131"/>
    </source>
</evidence>
<protein>
    <submittedName>
        <fullName evidence="1">Uncharacterized protein</fullName>
    </submittedName>
</protein>
<dbReference type="AlphaFoldDB" id="A0A7R9LGW3"/>
<proteinExistence type="predicted"/>
<dbReference type="Proteomes" id="UP000759131">
    <property type="component" value="Unassembled WGS sequence"/>
</dbReference>
<organism evidence="1">
    <name type="scientific">Medioppia subpectinata</name>
    <dbReference type="NCBI Taxonomy" id="1979941"/>
    <lineage>
        <taxon>Eukaryota</taxon>
        <taxon>Metazoa</taxon>
        <taxon>Ecdysozoa</taxon>
        <taxon>Arthropoda</taxon>
        <taxon>Chelicerata</taxon>
        <taxon>Arachnida</taxon>
        <taxon>Acari</taxon>
        <taxon>Acariformes</taxon>
        <taxon>Sarcoptiformes</taxon>
        <taxon>Oribatida</taxon>
        <taxon>Brachypylina</taxon>
        <taxon>Oppioidea</taxon>
        <taxon>Oppiidae</taxon>
        <taxon>Medioppia</taxon>
    </lineage>
</organism>
<evidence type="ECO:0000313" key="1">
    <source>
        <dbReference type="EMBL" id="CAD7640165.1"/>
    </source>
</evidence>
<reference evidence="1" key="1">
    <citation type="submission" date="2020-11" db="EMBL/GenBank/DDBJ databases">
        <authorList>
            <person name="Tran Van P."/>
        </authorList>
    </citation>
    <scope>NUCLEOTIDE SEQUENCE</scope>
</reference>
<name>A0A7R9LGW3_9ACAR</name>
<sequence>MKKYNKTRLKTRRYHSNRQKRIKHWARIVYYRLNVHNLCI</sequence>
<dbReference type="EMBL" id="OC877670">
    <property type="protein sequence ID" value="CAD7640165.1"/>
    <property type="molecule type" value="Genomic_DNA"/>
</dbReference>
<dbReference type="EMBL" id="CAJPIZ010023095">
    <property type="protein sequence ID" value="CAG2118124.1"/>
    <property type="molecule type" value="Genomic_DNA"/>
</dbReference>
<gene>
    <name evidence="1" type="ORF">OSB1V03_LOCUS18076</name>
</gene>